<keyword evidence="9" id="KW-1185">Reference proteome</keyword>
<evidence type="ECO:0000256" key="4">
    <source>
        <dbReference type="ARBA" id="ARBA00022833"/>
    </source>
</evidence>
<keyword evidence="4" id="KW-0862">Zinc</keyword>
<dbReference type="PANTHER" id="PTHR15439">
    <property type="entry name" value="RETINOBLASTOMA-BINDING PROTEIN 6"/>
    <property type="match status" value="1"/>
</dbReference>
<keyword evidence="2" id="KW-0479">Metal-binding</keyword>
<evidence type="ECO:0000313" key="9">
    <source>
        <dbReference type="Proteomes" id="UP001634393"/>
    </source>
</evidence>
<dbReference type="Proteomes" id="UP001634393">
    <property type="component" value="Unassembled WGS sequence"/>
</dbReference>
<feature type="compositionally biased region" description="Basic and acidic residues" evidence="6">
    <location>
        <begin position="399"/>
        <end position="409"/>
    </location>
</feature>
<proteinExistence type="predicted"/>
<evidence type="ECO:0000256" key="2">
    <source>
        <dbReference type="ARBA" id="ARBA00022723"/>
    </source>
</evidence>
<feature type="domain" description="DWNN" evidence="7">
    <location>
        <begin position="4"/>
        <end position="77"/>
    </location>
</feature>
<evidence type="ECO:0000256" key="6">
    <source>
        <dbReference type="SAM" id="MobiDB-lite"/>
    </source>
</evidence>
<evidence type="ECO:0000256" key="3">
    <source>
        <dbReference type="ARBA" id="ARBA00022771"/>
    </source>
</evidence>
<feature type="compositionally biased region" description="Polar residues" evidence="6">
    <location>
        <begin position="382"/>
        <end position="395"/>
    </location>
</feature>
<dbReference type="InterPro" id="IPR033489">
    <property type="entry name" value="RBBP6"/>
</dbReference>
<organism evidence="8 9">
    <name type="scientific">Penstemon smallii</name>
    <dbReference type="NCBI Taxonomy" id="265156"/>
    <lineage>
        <taxon>Eukaryota</taxon>
        <taxon>Viridiplantae</taxon>
        <taxon>Streptophyta</taxon>
        <taxon>Embryophyta</taxon>
        <taxon>Tracheophyta</taxon>
        <taxon>Spermatophyta</taxon>
        <taxon>Magnoliopsida</taxon>
        <taxon>eudicotyledons</taxon>
        <taxon>Gunneridae</taxon>
        <taxon>Pentapetalae</taxon>
        <taxon>asterids</taxon>
        <taxon>lamiids</taxon>
        <taxon>Lamiales</taxon>
        <taxon>Plantaginaceae</taxon>
        <taxon>Cheloneae</taxon>
        <taxon>Penstemon</taxon>
    </lineage>
</organism>
<gene>
    <name evidence="8" type="ORF">ACJIZ3_002898</name>
</gene>
<dbReference type="Gene3D" id="4.10.60.10">
    <property type="entry name" value="Zinc finger, CCHC-type"/>
    <property type="match status" value="1"/>
</dbReference>
<keyword evidence="3" id="KW-0863">Zinc-finger</keyword>
<name>A0ABD3U841_9LAMI</name>
<feature type="region of interest" description="Disordered" evidence="6">
    <location>
        <begin position="356"/>
        <end position="438"/>
    </location>
</feature>
<protein>
    <recommendedName>
        <fullName evidence="7">DWNN domain-containing protein</fullName>
    </recommendedName>
</protein>
<dbReference type="InterPro" id="IPR025829">
    <property type="entry name" value="Zn_knuckle_CX2CX3GHX4C"/>
</dbReference>
<dbReference type="AlphaFoldDB" id="A0ABD3U841"/>
<accession>A0ABD3U841</accession>
<dbReference type="CDD" id="cd16620">
    <property type="entry name" value="vRING-HC-C4C4_RBBP6"/>
    <property type="match status" value="1"/>
</dbReference>
<reference evidence="8 9" key="1">
    <citation type="submission" date="2024-12" db="EMBL/GenBank/DDBJ databases">
        <title>The unique morphological basis and parallel evolutionary history of personate flowers in Penstemon.</title>
        <authorList>
            <person name="Depatie T.H."/>
            <person name="Wessinger C.A."/>
        </authorList>
    </citation>
    <scope>NUCLEOTIDE SEQUENCE [LARGE SCALE GENOMIC DNA]</scope>
    <source>
        <strain evidence="8">WTNN_2</strain>
        <tissue evidence="8">Leaf</tissue>
    </source>
</reference>
<dbReference type="SUPFAM" id="SSF57850">
    <property type="entry name" value="RING/U-box"/>
    <property type="match status" value="1"/>
</dbReference>
<comment type="subcellular location">
    <subcellularLocation>
        <location evidence="1">Nucleus</location>
    </subcellularLocation>
</comment>
<keyword evidence="5" id="KW-0539">Nucleus</keyword>
<dbReference type="EMBL" id="JBJXBP010000002">
    <property type="protein sequence ID" value="KAL3845495.1"/>
    <property type="molecule type" value="Genomic_DNA"/>
</dbReference>
<dbReference type="PANTHER" id="PTHR15439:SF0">
    <property type="entry name" value="CELL DIVISION CYCLE AND APOPTOSIS REGULATOR PROTEIN 1-RELATED"/>
    <property type="match status" value="1"/>
</dbReference>
<dbReference type="Pfam" id="PF08783">
    <property type="entry name" value="DWNN"/>
    <property type="match status" value="1"/>
</dbReference>
<dbReference type="SMART" id="SM01180">
    <property type="entry name" value="DWNN"/>
    <property type="match status" value="1"/>
</dbReference>
<dbReference type="InterPro" id="IPR036875">
    <property type="entry name" value="Znf_CCHC_sf"/>
</dbReference>
<evidence type="ECO:0000259" key="7">
    <source>
        <dbReference type="PROSITE" id="PS51282"/>
    </source>
</evidence>
<dbReference type="SUPFAM" id="SSF57756">
    <property type="entry name" value="Retrovirus zinc finger-like domains"/>
    <property type="match status" value="1"/>
</dbReference>
<comment type="caution">
    <text evidence="8">The sequence shown here is derived from an EMBL/GenBank/DDBJ whole genome shotgun (WGS) entry which is preliminary data.</text>
</comment>
<evidence type="ECO:0000313" key="8">
    <source>
        <dbReference type="EMBL" id="KAL3845495.1"/>
    </source>
</evidence>
<feature type="compositionally biased region" description="Low complexity" evidence="6">
    <location>
        <begin position="358"/>
        <end position="369"/>
    </location>
</feature>
<dbReference type="InterPro" id="IPR014891">
    <property type="entry name" value="DWNN_domain"/>
</dbReference>
<dbReference type="Pfam" id="PF13696">
    <property type="entry name" value="zf-CCHC_2"/>
    <property type="match status" value="1"/>
</dbReference>
<dbReference type="GO" id="GO:0008270">
    <property type="term" value="F:zinc ion binding"/>
    <property type="evidence" value="ECO:0007669"/>
    <property type="project" value="UniProtKB-KW"/>
</dbReference>
<dbReference type="PROSITE" id="PS51282">
    <property type="entry name" value="DWNN"/>
    <property type="match status" value="1"/>
</dbReference>
<dbReference type="GO" id="GO:0005634">
    <property type="term" value="C:nucleus"/>
    <property type="evidence" value="ECO:0007669"/>
    <property type="project" value="UniProtKB-SubCell"/>
</dbReference>
<dbReference type="Gene3D" id="3.10.20.90">
    <property type="entry name" value="Phosphatidylinositol 3-kinase Catalytic Subunit, Chain A, domain 1"/>
    <property type="match status" value="1"/>
</dbReference>
<dbReference type="Gene3D" id="3.30.40.10">
    <property type="entry name" value="Zinc/RING finger domain, C3HC4 (zinc finger)"/>
    <property type="match status" value="1"/>
</dbReference>
<evidence type="ECO:0000256" key="5">
    <source>
        <dbReference type="ARBA" id="ARBA00023242"/>
    </source>
</evidence>
<evidence type="ECO:0000256" key="1">
    <source>
        <dbReference type="ARBA" id="ARBA00004123"/>
    </source>
</evidence>
<dbReference type="InterPro" id="IPR013083">
    <property type="entry name" value="Znf_RING/FYVE/PHD"/>
</dbReference>
<sequence length="514" mass="56490">MAVVHYKFKSAKNYDSIAIEDHFISVGNFKEKIFELKHLGRGTDFDLVVTNAQTNEEYLDEGMLIPKNASVLIRRVPGLPRKPIVIAPVIEQEGPILEHNSDEAVKGSFSGAEASSTKYAEDIDWDEFGNDIYAIPETVPSQSSIKDALTVTKEDEDSKIKALIDTPALDWQHQPSDGFGPCRGSGRMTGAHGFGRGGFDQKKTPQGYICHRCKVPGHFIQHCPTNGDPTYDIKRVRPPTGIPRSMLMTTPDGCYTLPSGDVAVLKPNEAAFEKEMEGMPSKRSFVDLPPELHCPMCKGIMKDAVFASKCCYTSYCDKCIRDYIISTSNCICGATNILADDLLPNKTLRDTINRMLESNNGSTGNTGSSFKVQGSKAKVPTATKSAGSREQQLSAPSLKRKETSSDEQNKTANAVQKQEKGKSPESLDVTNGSRIVEEEPLRESGQLVGGGKMKKRKKMHWRSAQDLALDNPHPCHMPYYMGYGFGPTDVSFGGVLPRDPHGCMLPYGPPQRYV</sequence>